<feature type="compositionally biased region" description="Gly residues" evidence="1">
    <location>
        <begin position="214"/>
        <end position="227"/>
    </location>
</feature>
<protein>
    <submittedName>
        <fullName evidence="2">Uncharacterized protein</fullName>
    </submittedName>
</protein>
<feature type="compositionally biased region" description="Basic and acidic residues" evidence="1">
    <location>
        <begin position="185"/>
        <end position="195"/>
    </location>
</feature>
<dbReference type="InParanoid" id="A0A218YYL8"/>
<accession>A0A218YYL8</accession>
<gene>
    <name evidence="2" type="ORF">B2J93_356</name>
</gene>
<keyword evidence="3" id="KW-1185">Reference proteome</keyword>
<dbReference type="AlphaFoldDB" id="A0A218YYL8"/>
<sequence>MRCIVRRRQADPVLLAIHLSHPAGQARSSFLHAVSPEQEYREAVQVPQGPDDEKDAQIVEQVQEFDVLEERHGGASTRRRAAQPQSRRAAVEPKDVGRGASTEQEEEAVRCTSRVGGRIPRGESWHPQRPEQKRKTARRGGKLIDRLLAPSGKSGDGGRGLRITAELVVTTRHDALGSRSWREKAAGGLVDEKVGGVRSAVDASLRPDARKGGASRGTGHHVGGGHSPAGKSGSTGQRDVAARWAGRAGGRFVDETDDRLVVDGQRLTGRG</sequence>
<evidence type="ECO:0000313" key="2">
    <source>
        <dbReference type="EMBL" id="OWP00500.1"/>
    </source>
</evidence>
<evidence type="ECO:0000313" key="3">
    <source>
        <dbReference type="Proteomes" id="UP000242519"/>
    </source>
</evidence>
<name>A0A218YYL8_9HELO</name>
<comment type="caution">
    <text evidence="2">The sequence shown here is derived from an EMBL/GenBank/DDBJ whole genome shotgun (WGS) entry which is preliminary data.</text>
</comment>
<dbReference type="EMBL" id="MZNU01000319">
    <property type="protein sequence ID" value="OWP00500.1"/>
    <property type="molecule type" value="Genomic_DNA"/>
</dbReference>
<reference evidence="2 3" key="1">
    <citation type="submission" date="2017-04" db="EMBL/GenBank/DDBJ databases">
        <title>Draft genome sequence of Marssonina coronaria NL1: causal agent of apple blotch.</title>
        <authorList>
            <person name="Cheng Q."/>
        </authorList>
    </citation>
    <scope>NUCLEOTIDE SEQUENCE [LARGE SCALE GENOMIC DNA]</scope>
    <source>
        <strain evidence="2 3">NL1</strain>
    </source>
</reference>
<organism evidence="2 3">
    <name type="scientific">Diplocarpon coronariae</name>
    <dbReference type="NCBI Taxonomy" id="2795749"/>
    <lineage>
        <taxon>Eukaryota</taxon>
        <taxon>Fungi</taxon>
        <taxon>Dikarya</taxon>
        <taxon>Ascomycota</taxon>
        <taxon>Pezizomycotina</taxon>
        <taxon>Leotiomycetes</taxon>
        <taxon>Helotiales</taxon>
        <taxon>Drepanopezizaceae</taxon>
        <taxon>Diplocarpon</taxon>
    </lineage>
</organism>
<proteinExistence type="predicted"/>
<feature type="region of interest" description="Disordered" evidence="1">
    <location>
        <begin position="67"/>
        <end position="159"/>
    </location>
</feature>
<dbReference type="Proteomes" id="UP000242519">
    <property type="component" value="Unassembled WGS sequence"/>
</dbReference>
<feature type="compositionally biased region" description="Basic and acidic residues" evidence="1">
    <location>
        <begin position="120"/>
        <end position="134"/>
    </location>
</feature>
<feature type="region of interest" description="Disordered" evidence="1">
    <location>
        <begin position="185"/>
        <end position="240"/>
    </location>
</feature>
<evidence type="ECO:0000256" key="1">
    <source>
        <dbReference type="SAM" id="MobiDB-lite"/>
    </source>
</evidence>